<reference evidence="5 6" key="1">
    <citation type="journal article" date="2010" name="Nature">
        <title>The Ectocarpus genome and the independent evolution of multicellularity in brown algae.</title>
        <authorList>
            <person name="Cock J.M."/>
            <person name="Sterck L."/>
            <person name="Rouze P."/>
            <person name="Scornet D."/>
            <person name="Allen A.E."/>
            <person name="Amoutzias G."/>
            <person name="Anthouard V."/>
            <person name="Artiguenave F."/>
            <person name="Aury J.M."/>
            <person name="Badger J.H."/>
            <person name="Beszteri B."/>
            <person name="Billiau K."/>
            <person name="Bonnet E."/>
            <person name="Bothwell J.H."/>
            <person name="Bowler C."/>
            <person name="Boyen C."/>
            <person name="Brownlee C."/>
            <person name="Carrano C.J."/>
            <person name="Charrier B."/>
            <person name="Cho G.Y."/>
            <person name="Coelho S.M."/>
            <person name="Collen J."/>
            <person name="Corre E."/>
            <person name="Da Silva C."/>
            <person name="Delage L."/>
            <person name="Delaroque N."/>
            <person name="Dittami S.M."/>
            <person name="Doulbeau S."/>
            <person name="Elias M."/>
            <person name="Farnham G."/>
            <person name="Gachon C.M."/>
            <person name="Gschloessl B."/>
            <person name="Heesch S."/>
            <person name="Jabbari K."/>
            <person name="Jubin C."/>
            <person name="Kawai H."/>
            <person name="Kimura K."/>
            <person name="Kloareg B."/>
            <person name="Kupper F.C."/>
            <person name="Lang D."/>
            <person name="Le Bail A."/>
            <person name="Leblanc C."/>
            <person name="Lerouge P."/>
            <person name="Lohr M."/>
            <person name="Lopez P.J."/>
            <person name="Martens C."/>
            <person name="Maumus F."/>
            <person name="Michel G."/>
            <person name="Miranda-Saavedra D."/>
            <person name="Morales J."/>
            <person name="Moreau H."/>
            <person name="Motomura T."/>
            <person name="Nagasato C."/>
            <person name="Napoli C.A."/>
            <person name="Nelson D.R."/>
            <person name="Nyvall-Collen P."/>
            <person name="Peters A.F."/>
            <person name="Pommier C."/>
            <person name="Potin P."/>
            <person name="Poulain J."/>
            <person name="Quesneville H."/>
            <person name="Read B."/>
            <person name="Rensing S.A."/>
            <person name="Ritter A."/>
            <person name="Rousvoal S."/>
            <person name="Samanta M."/>
            <person name="Samson G."/>
            <person name="Schroeder D.C."/>
            <person name="Segurens B."/>
            <person name="Strittmatter M."/>
            <person name="Tonon T."/>
            <person name="Tregear J.W."/>
            <person name="Valentin K."/>
            <person name="von Dassow P."/>
            <person name="Yamagishi T."/>
            <person name="Van de Peer Y."/>
            <person name="Wincker P."/>
        </authorList>
    </citation>
    <scope>NUCLEOTIDE SEQUENCE [LARGE SCALE GENOMIC DNA]</scope>
    <source>
        <strain evidence="6">Ec32 / CCAP1310/4</strain>
    </source>
</reference>
<evidence type="ECO:0000256" key="1">
    <source>
        <dbReference type="ARBA" id="ARBA00010785"/>
    </source>
</evidence>
<evidence type="ECO:0000313" key="6">
    <source>
        <dbReference type="Proteomes" id="UP000002630"/>
    </source>
</evidence>
<dbReference type="Proteomes" id="UP000002630">
    <property type="component" value="Linkage Group LG10"/>
</dbReference>
<evidence type="ECO:0000256" key="2">
    <source>
        <dbReference type="SAM" id="MobiDB-lite"/>
    </source>
</evidence>
<dbReference type="PANTHER" id="PTHR13134:SF3">
    <property type="entry name" value="TRAFFICKING PROTEIN PARTICLE COMPLEX SUBUNIT 13"/>
    <property type="match status" value="1"/>
</dbReference>
<evidence type="ECO:0000313" key="5">
    <source>
        <dbReference type="EMBL" id="CBN74908.1"/>
    </source>
</evidence>
<dbReference type="InterPro" id="IPR010378">
    <property type="entry name" value="TRAPPC13"/>
</dbReference>
<feature type="region of interest" description="Disordered" evidence="2">
    <location>
        <begin position="28"/>
        <end position="48"/>
    </location>
</feature>
<dbReference type="AlphaFoldDB" id="D8LQ16"/>
<dbReference type="GO" id="GO:1990072">
    <property type="term" value="C:TRAPPIII protein complex"/>
    <property type="evidence" value="ECO:0007669"/>
    <property type="project" value="TreeGrafter"/>
</dbReference>
<name>D8LQ16_ECTSI</name>
<accession>D8LQ16</accession>
<feature type="compositionally biased region" description="Gly residues" evidence="2">
    <location>
        <begin position="288"/>
        <end position="305"/>
    </location>
</feature>
<dbReference type="Pfam" id="PF06159">
    <property type="entry name" value="TRAPPC13_N"/>
    <property type="match status" value="1"/>
</dbReference>
<feature type="region of interest" description="Disordered" evidence="2">
    <location>
        <begin position="224"/>
        <end position="313"/>
    </location>
</feature>
<proteinExistence type="inferred from homology"/>
<feature type="domain" description="Trafficking protein particle complex subunit 13 N-terminal" evidence="3">
    <location>
        <begin position="12"/>
        <end position="177"/>
    </location>
</feature>
<dbReference type="InParanoid" id="D8LQ16"/>
<feature type="compositionally biased region" description="Gly residues" evidence="2">
    <location>
        <begin position="370"/>
        <end position="379"/>
    </location>
</feature>
<dbReference type="InterPro" id="IPR055427">
    <property type="entry name" value="TRAPPC13_N"/>
</dbReference>
<dbReference type="Pfam" id="PF23643">
    <property type="entry name" value="TRAPPC13_C"/>
    <property type="match status" value="1"/>
</dbReference>
<dbReference type="eggNOG" id="KOG2625">
    <property type="taxonomic scope" value="Eukaryota"/>
</dbReference>
<sequence>MPPAPADTSEQPTLRVMRLYKPRLDGRRVLPPCSAATPSDPMSLGSTRGEGDFALSSALKLPDSFGNIYLGETFTAYISVLNHMSTTVLVNASLSAKLQSPTGRVDLEDRRTARGASVSRPNPAPLLSPSENLDMIVEHTLEELGTHTLRVTVKYHVAGDPEGSEPRSMRKFYRFSVMNPVSVNPVCTAVRGSPFVEVQLVNTTQMDLLLESCHFIPEGGVEASLLGGGEGGDPLAASPWDEDNETADTARDGGARPPLQGEGEAESGGVRTSTATTKGARRRDRWWRGGGGNGRGPSPGGGAGAEGKAPPHDDRCLLTAVERFDGRVLLRPEEGHQLMYSVRPKEETTPPPPGKEGYLDAVRGDARAGGDAGEGGFGEGSHTLGRVEVCWRTTTGESGSIRGGPVVFEAPDRPEVEVTVDGLPDVLKLGRVAECVATVRNRSNRPMTLQLQFRTDGMVGVYVHGQSFRNLGELLPGTFVRCPLQLLALVAGLHELRGCTVADMHTAQEFAQGKLRDILVEFPNEEDDEHAVPGL</sequence>
<feature type="domain" description="Trafficking protein particle complex subunit 13 C-terminal" evidence="4">
    <location>
        <begin position="424"/>
        <end position="520"/>
    </location>
</feature>
<evidence type="ECO:0000259" key="4">
    <source>
        <dbReference type="Pfam" id="PF23643"/>
    </source>
</evidence>
<organism evidence="5 6">
    <name type="scientific">Ectocarpus siliculosus</name>
    <name type="common">Brown alga</name>
    <name type="synonym">Conferva siliculosa</name>
    <dbReference type="NCBI Taxonomy" id="2880"/>
    <lineage>
        <taxon>Eukaryota</taxon>
        <taxon>Sar</taxon>
        <taxon>Stramenopiles</taxon>
        <taxon>Ochrophyta</taxon>
        <taxon>PX clade</taxon>
        <taxon>Phaeophyceae</taxon>
        <taxon>Ectocarpales</taxon>
        <taxon>Ectocarpaceae</taxon>
        <taxon>Ectocarpus</taxon>
    </lineage>
</organism>
<feature type="region of interest" description="Disordered" evidence="2">
    <location>
        <begin position="344"/>
        <end position="379"/>
    </location>
</feature>
<dbReference type="OrthoDB" id="10250284at2759"/>
<protein>
    <recommendedName>
        <fullName evidence="7">Trafficking protein particle complex subunit 13</fullName>
    </recommendedName>
</protein>
<evidence type="ECO:0008006" key="7">
    <source>
        <dbReference type="Google" id="ProtNLM"/>
    </source>
</evidence>
<dbReference type="PANTHER" id="PTHR13134">
    <property type="entry name" value="TRAFFICKING PROTEIN PARTICLE COMPLEX SUBUNIT 13"/>
    <property type="match status" value="1"/>
</dbReference>
<dbReference type="InterPro" id="IPR055428">
    <property type="entry name" value="TRAPPC13_C"/>
</dbReference>
<gene>
    <name evidence="5" type="ORF">Esi_0056_0109</name>
</gene>
<dbReference type="EMBL" id="FN649735">
    <property type="protein sequence ID" value="CBN74908.1"/>
    <property type="molecule type" value="Genomic_DNA"/>
</dbReference>
<evidence type="ECO:0000259" key="3">
    <source>
        <dbReference type="Pfam" id="PF06159"/>
    </source>
</evidence>
<feature type="region of interest" description="Disordered" evidence="2">
    <location>
        <begin position="103"/>
        <end position="129"/>
    </location>
</feature>
<dbReference type="STRING" id="2880.D8LQ16"/>
<keyword evidence="6" id="KW-1185">Reference proteome</keyword>
<comment type="similarity">
    <text evidence="1">Belongs to the TRAPPC13 family.</text>
</comment>
<dbReference type="EMBL" id="FN648774">
    <property type="protein sequence ID" value="CBN74908.1"/>
    <property type="molecule type" value="Genomic_DNA"/>
</dbReference>